<evidence type="ECO:0000256" key="2">
    <source>
        <dbReference type="ARBA" id="ARBA00022737"/>
    </source>
</evidence>
<reference evidence="4 5" key="1">
    <citation type="submission" date="2015-09" db="EMBL/GenBank/DDBJ databases">
        <title>Draft genome of the parasitic nematode Teladorsagia circumcincta isolate WARC Sus (inbred).</title>
        <authorList>
            <person name="Mitreva M."/>
        </authorList>
    </citation>
    <scope>NUCLEOTIDE SEQUENCE [LARGE SCALE GENOMIC DNA]</scope>
    <source>
        <strain evidence="4 5">S</strain>
    </source>
</reference>
<keyword evidence="1" id="KW-0732">Signal</keyword>
<organism evidence="4 5">
    <name type="scientific">Teladorsagia circumcincta</name>
    <name type="common">Brown stomach worm</name>
    <name type="synonym">Ostertagia circumcincta</name>
    <dbReference type="NCBI Taxonomy" id="45464"/>
    <lineage>
        <taxon>Eukaryota</taxon>
        <taxon>Metazoa</taxon>
        <taxon>Ecdysozoa</taxon>
        <taxon>Nematoda</taxon>
        <taxon>Chromadorea</taxon>
        <taxon>Rhabditida</taxon>
        <taxon>Rhabditina</taxon>
        <taxon>Rhabditomorpha</taxon>
        <taxon>Strongyloidea</taxon>
        <taxon>Trichostrongylidae</taxon>
        <taxon>Teladorsagia</taxon>
    </lineage>
</organism>
<gene>
    <name evidence="4" type="ORF">TELCIR_18944</name>
</gene>
<dbReference type="PANTHER" id="PTHR47653:SF1">
    <property type="entry name" value="DELETED IN MALIGNANT BRAIN TUMORS 1 PROTEIN"/>
    <property type="match status" value="1"/>
</dbReference>
<dbReference type="Proteomes" id="UP000230423">
    <property type="component" value="Unassembled WGS sequence"/>
</dbReference>
<evidence type="ECO:0000256" key="1">
    <source>
        <dbReference type="ARBA" id="ARBA00022729"/>
    </source>
</evidence>
<dbReference type="OrthoDB" id="536948at2759"/>
<keyword evidence="3" id="KW-0325">Glycoprotein</keyword>
<accession>A0A2G9TQ48</accession>
<keyword evidence="2" id="KW-0677">Repeat</keyword>
<dbReference type="InterPro" id="IPR053243">
    <property type="entry name" value="SJ_maturation_regulator"/>
</dbReference>
<dbReference type="GO" id="GO:0016020">
    <property type="term" value="C:membrane"/>
    <property type="evidence" value="ECO:0007669"/>
    <property type="project" value="TreeGrafter"/>
</dbReference>
<dbReference type="AlphaFoldDB" id="A0A2G9TQ48"/>
<proteinExistence type="predicted"/>
<sequence>MLFRCQLRLTGNDSQWQCMDNEHFNYIYCGPNTTLDRIYIGNWGGLSFARASLELDQLPAKDASVLRNVEIVGGGSGHNDSFQSAGLQLFYRSPLIDHVNVTNSSSPTGRTPAGCGGVRLSYRPVELTDPIHTVALIVLQS</sequence>
<keyword evidence="5" id="KW-1185">Reference proteome</keyword>
<dbReference type="GO" id="GO:0045217">
    <property type="term" value="P:cell-cell junction maintenance"/>
    <property type="evidence" value="ECO:0007669"/>
    <property type="project" value="TreeGrafter"/>
</dbReference>
<dbReference type="PANTHER" id="PTHR47653">
    <property type="entry name" value="PROTEIN BARK BEETLE"/>
    <property type="match status" value="1"/>
</dbReference>
<evidence type="ECO:0000313" key="4">
    <source>
        <dbReference type="EMBL" id="PIO59592.1"/>
    </source>
</evidence>
<evidence type="ECO:0000313" key="5">
    <source>
        <dbReference type="Proteomes" id="UP000230423"/>
    </source>
</evidence>
<dbReference type="EMBL" id="KZ357431">
    <property type="protein sequence ID" value="PIO59592.1"/>
    <property type="molecule type" value="Genomic_DNA"/>
</dbReference>
<evidence type="ECO:0000256" key="3">
    <source>
        <dbReference type="ARBA" id="ARBA00023180"/>
    </source>
</evidence>
<protein>
    <submittedName>
        <fullName evidence="4">Uncharacterized protein</fullName>
    </submittedName>
</protein>
<name>A0A2G9TQ48_TELCI</name>